<keyword evidence="7" id="KW-0675">Receptor</keyword>
<dbReference type="InterPro" id="IPR001628">
    <property type="entry name" value="Znf_hrmn_rcpt"/>
</dbReference>
<dbReference type="SUPFAM" id="SSF57716">
    <property type="entry name" value="Glucocorticoid receptor-like (DNA-binding domain)"/>
    <property type="match status" value="1"/>
</dbReference>
<accession>A0A1D1UNF9</accession>
<sequence>MMARLDDMSSELTYAAKVSHCKICGSRSTGVHYGVTACEGCKAVFKRALANPASYKCKLKGSWTIASTGWTPDLCQGCRYQKCLSMGMSLQARRRGRVARRNMPMADIPISPSPSTAVCKAQPLHHRPVYLLLLPPLHYQPALVMASTEATVKEDLALAQKVREDSWQKVRGVLAAEGAVEVAVPRRLGDYAGERHRIILSPNSSPSTHSTFLKALNVGLERTIKTVQHAMDSVFGQQFACWNAFMCQARLNGIVPYQSQISPQKMMVVISNYLTLHVQRHCDFTYQLPGFTDLQPAQQQRLLAVKWSNSWLFVHAPYFHSDDSYILAGPDRIHYGRYWY</sequence>
<feature type="domain" description="Nuclear receptor" evidence="9">
    <location>
        <begin position="18"/>
        <end position="95"/>
    </location>
</feature>
<dbReference type="Proteomes" id="UP000186922">
    <property type="component" value="Unassembled WGS sequence"/>
</dbReference>
<gene>
    <name evidence="10" type="primary">RvY_03534</name>
    <name evidence="10" type="synonym">RvY_03534.1</name>
    <name evidence="10" type="ORF">RvY_03534-1</name>
</gene>
<dbReference type="Gene3D" id="3.30.50.10">
    <property type="entry name" value="Erythroid Transcription Factor GATA-1, subunit A"/>
    <property type="match status" value="1"/>
</dbReference>
<evidence type="ECO:0000256" key="3">
    <source>
        <dbReference type="ARBA" id="ARBA00022833"/>
    </source>
</evidence>
<dbReference type="GO" id="GO:0004879">
    <property type="term" value="F:nuclear receptor activity"/>
    <property type="evidence" value="ECO:0007669"/>
    <property type="project" value="TreeGrafter"/>
</dbReference>
<dbReference type="Gene3D" id="1.10.565.10">
    <property type="entry name" value="Retinoid X Receptor"/>
    <property type="match status" value="1"/>
</dbReference>
<evidence type="ECO:0000256" key="4">
    <source>
        <dbReference type="ARBA" id="ARBA00023015"/>
    </source>
</evidence>
<keyword evidence="8" id="KW-0539">Nucleus</keyword>
<dbReference type="PANTHER" id="PTHR24082:SF473">
    <property type="entry name" value="ECDYSONE-INDUCED PROTEIN 75B, ISOFORM B"/>
    <property type="match status" value="1"/>
</dbReference>
<dbReference type="InterPro" id="IPR050234">
    <property type="entry name" value="Nuclear_hormone_rcpt_NR1"/>
</dbReference>
<protein>
    <recommendedName>
        <fullName evidence="9">Nuclear receptor domain-containing protein</fullName>
    </recommendedName>
</protein>
<dbReference type="PRINTS" id="PR00047">
    <property type="entry name" value="STROIDFINGER"/>
</dbReference>
<dbReference type="GO" id="GO:0000122">
    <property type="term" value="P:negative regulation of transcription by RNA polymerase II"/>
    <property type="evidence" value="ECO:0007669"/>
    <property type="project" value="TreeGrafter"/>
</dbReference>
<evidence type="ECO:0000256" key="2">
    <source>
        <dbReference type="ARBA" id="ARBA00022771"/>
    </source>
</evidence>
<dbReference type="InterPro" id="IPR013088">
    <property type="entry name" value="Znf_NHR/GATA"/>
</dbReference>
<dbReference type="PROSITE" id="PS51030">
    <property type="entry name" value="NUCLEAR_REC_DBD_2"/>
    <property type="match status" value="1"/>
</dbReference>
<keyword evidence="3" id="KW-0862">Zinc</keyword>
<keyword evidence="2" id="KW-0863">Zinc-finger</keyword>
<dbReference type="PANTHER" id="PTHR24082">
    <property type="entry name" value="NUCLEAR HORMONE RECEPTOR"/>
    <property type="match status" value="1"/>
</dbReference>
<keyword evidence="5" id="KW-0238">DNA-binding</keyword>
<dbReference type="GO" id="GO:0045944">
    <property type="term" value="P:positive regulation of transcription by RNA polymerase II"/>
    <property type="evidence" value="ECO:0007669"/>
    <property type="project" value="TreeGrafter"/>
</dbReference>
<dbReference type="STRING" id="947166.A0A1D1UNF9"/>
<dbReference type="GO" id="GO:0030154">
    <property type="term" value="P:cell differentiation"/>
    <property type="evidence" value="ECO:0007669"/>
    <property type="project" value="TreeGrafter"/>
</dbReference>
<dbReference type="SUPFAM" id="SSF48508">
    <property type="entry name" value="Nuclear receptor ligand-binding domain"/>
    <property type="match status" value="1"/>
</dbReference>
<dbReference type="SMART" id="SM00399">
    <property type="entry name" value="ZnF_C4"/>
    <property type="match status" value="1"/>
</dbReference>
<keyword evidence="11" id="KW-1185">Reference proteome</keyword>
<dbReference type="GO" id="GO:0009755">
    <property type="term" value="P:hormone-mediated signaling pathway"/>
    <property type="evidence" value="ECO:0007669"/>
    <property type="project" value="TreeGrafter"/>
</dbReference>
<proteinExistence type="predicted"/>
<evidence type="ECO:0000256" key="6">
    <source>
        <dbReference type="ARBA" id="ARBA00023163"/>
    </source>
</evidence>
<evidence type="ECO:0000313" key="11">
    <source>
        <dbReference type="Proteomes" id="UP000186922"/>
    </source>
</evidence>
<organism evidence="10 11">
    <name type="scientific">Ramazzottius varieornatus</name>
    <name type="common">Water bear</name>
    <name type="synonym">Tardigrade</name>
    <dbReference type="NCBI Taxonomy" id="947166"/>
    <lineage>
        <taxon>Eukaryota</taxon>
        <taxon>Metazoa</taxon>
        <taxon>Ecdysozoa</taxon>
        <taxon>Tardigrada</taxon>
        <taxon>Eutardigrada</taxon>
        <taxon>Parachela</taxon>
        <taxon>Hypsibioidea</taxon>
        <taxon>Ramazzottiidae</taxon>
        <taxon>Ramazzottius</taxon>
    </lineage>
</organism>
<dbReference type="InterPro" id="IPR035500">
    <property type="entry name" value="NHR-like_dom_sf"/>
</dbReference>
<name>A0A1D1UNF9_RAMVA</name>
<keyword evidence="1" id="KW-0479">Metal-binding</keyword>
<evidence type="ECO:0000256" key="8">
    <source>
        <dbReference type="ARBA" id="ARBA00023242"/>
    </source>
</evidence>
<dbReference type="GO" id="GO:0008270">
    <property type="term" value="F:zinc ion binding"/>
    <property type="evidence" value="ECO:0007669"/>
    <property type="project" value="UniProtKB-KW"/>
</dbReference>
<evidence type="ECO:0000256" key="7">
    <source>
        <dbReference type="ARBA" id="ARBA00023170"/>
    </source>
</evidence>
<comment type="caution">
    <text evidence="10">The sequence shown here is derived from an EMBL/GenBank/DDBJ whole genome shotgun (WGS) entry which is preliminary data.</text>
</comment>
<keyword evidence="6" id="KW-0804">Transcription</keyword>
<reference evidence="10 11" key="1">
    <citation type="journal article" date="2016" name="Nat. Commun.">
        <title>Extremotolerant tardigrade genome and improved radiotolerance of human cultured cells by tardigrade-unique protein.</title>
        <authorList>
            <person name="Hashimoto T."/>
            <person name="Horikawa D.D."/>
            <person name="Saito Y."/>
            <person name="Kuwahara H."/>
            <person name="Kozuka-Hata H."/>
            <person name="Shin-I T."/>
            <person name="Minakuchi Y."/>
            <person name="Ohishi K."/>
            <person name="Motoyama A."/>
            <person name="Aizu T."/>
            <person name="Enomoto A."/>
            <person name="Kondo K."/>
            <person name="Tanaka S."/>
            <person name="Hara Y."/>
            <person name="Koshikawa S."/>
            <person name="Sagara H."/>
            <person name="Miura T."/>
            <person name="Yokobori S."/>
            <person name="Miyagawa K."/>
            <person name="Suzuki Y."/>
            <person name="Kubo T."/>
            <person name="Oyama M."/>
            <person name="Kohara Y."/>
            <person name="Fujiyama A."/>
            <person name="Arakawa K."/>
            <person name="Katayama T."/>
            <person name="Toyoda A."/>
            <person name="Kunieda T."/>
        </authorList>
    </citation>
    <scope>NUCLEOTIDE SEQUENCE [LARGE SCALE GENOMIC DNA]</scope>
    <source>
        <strain evidence="10 11">YOKOZUNA-1</strain>
    </source>
</reference>
<dbReference type="Pfam" id="PF00105">
    <property type="entry name" value="zf-C4"/>
    <property type="match status" value="1"/>
</dbReference>
<dbReference type="OrthoDB" id="6159439at2759"/>
<keyword evidence="4" id="KW-0805">Transcription regulation</keyword>
<evidence type="ECO:0000256" key="1">
    <source>
        <dbReference type="ARBA" id="ARBA00022723"/>
    </source>
</evidence>
<dbReference type="AlphaFoldDB" id="A0A1D1UNF9"/>
<dbReference type="GO" id="GO:0000978">
    <property type="term" value="F:RNA polymerase II cis-regulatory region sequence-specific DNA binding"/>
    <property type="evidence" value="ECO:0007669"/>
    <property type="project" value="TreeGrafter"/>
</dbReference>
<evidence type="ECO:0000259" key="9">
    <source>
        <dbReference type="PROSITE" id="PS51030"/>
    </source>
</evidence>
<evidence type="ECO:0000313" key="10">
    <source>
        <dbReference type="EMBL" id="GAU91234.1"/>
    </source>
</evidence>
<evidence type="ECO:0000256" key="5">
    <source>
        <dbReference type="ARBA" id="ARBA00023125"/>
    </source>
</evidence>
<dbReference type="EMBL" id="BDGG01000002">
    <property type="protein sequence ID" value="GAU91234.1"/>
    <property type="molecule type" value="Genomic_DNA"/>
</dbReference>